<sequence>MGPSGSGKSTLLQTAARLDRPTSGLVWVGDTKLSQLSETKLTKQRRPEIGFVFQAFSFIGALTVQENIALPVRLSGKRADPIWMQQIVARVGLDERLFHHPSELSGGAAATRRDRSGTSGGHLL</sequence>
<dbReference type="GO" id="GO:0005524">
    <property type="term" value="F:ATP binding"/>
    <property type="evidence" value="ECO:0007669"/>
    <property type="project" value="UniProtKB-KW"/>
</dbReference>
<dbReference type="Gene3D" id="3.40.50.300">
    <property type="entry name" value="P-loop containing nucleotide triphosphate hydrolases"/>
    <property type="match status" value="1"/>
</dbReference>
<feature type="domain" description="ABC transporter" evidence="2">
    <location>
        <begin position="1"/>
        <end position="108"/>
    </location>
</feature>
<dbReference type="InterPro" id="IPR027417">
    <property type="entry name" value="P-loop_NTPase"/>
</dbReference>
<protein>
    <submittedName>
        <fullName evidence="3">ATP-binding cassette domain-containing protein</fullName>
    </submittedName>
</protein>
<evidence type="ECO:0000256" key="1">
    <source>
        <dbReference type="SAM" id="MobiDB-lite"/>
    </source>
</evidence>
<dbReference type="SUPFAM" id="SSF52540">
    <property type="entry name" value="P-loop containing nucleoside triphosphate hydrolases"/>
    <property type="match status" value="1"/>
</dbReference>
<keyword evidence="3" id="KW-0067">ATP-binding</keyword>
<comment type="caution">
    <text evidence="3">The sequence shown here is derived from an EMBL/GenBank/DDBJ whole genome shotgun (WGS) entry which is preliminary data.</text>
</comment>
<organism evidence="3 4">
    <name type="scientific">Micromonospora harpali</name>
    <dbReference type="NCBI Taxonomy" id="1490225"/>
    <lineage>
        <taxon>Bacteria</taxon>
        <taxon>Bacillati</taxon>
        <taxon>Actinomycetota</taxon>
        <taxon>Actinomycetes</taxon>
        <taxon>Micromonosporales</taxon>
        <taxon>Micromonosporaceae</taxon>
        <taxon>Micromonospora</taxon>
    </lineage>
</organism>
<proteinExistence type="predicted"/>
<dbReference type="Proteomes" id="UP001596207">
    <property type="component" value="Unassembled WGS sequence"/>
</dbReference>
<gene>
    <name evidence="3" type="ORF">ACFPZ4_00255</name>
</gene>
<keyword evidence="4" id="KW-1185">Reference proteome</keyword>
<dbReference type="PANTHER" id="PTHR42798:SF2">
    <property type="entry name" value="ABC TRANSPORTER ATP-BINDING PROTEIN MG467-RELATED"/>
    <property type="match status" value="1"/>
</dbReference>
<evidence type="ECO:0000259" key="2">
    <source>
        <dbReference type="Pfam" id="PF00005"/>
    </source>
</evidence>
<name>A0ABW1HGY4_9ACTN</name>
<keyword evidence="3" id="KW-0547">Nucleotide-binding</keyword>
<dbReference type="InterPro" id="IPR003439">
    <property type="entry name" value="ABC_transporter-like_ATP-bd"/>
</dbReference>
<dbReference type="RefSeq" id="WP_353899651.1">
    <property type="nucleotide sequence ID" value="NZ_CP158970.1"/>
</dbReference>
<dbReference type="EMBL" id="JBHSQQ010000001">
    <property type="protein sequence ID" value="MFC5939915.1"/>
    <property type="molecule type" value="Genomic_DNA"/>
</dbReference>
<dbReference type="Pfam" id="PF00005">
    <property type="entry name" value="ABC_tran"/>
    <property type="match status" value="1"/>
</dbReference>
<reference evidence="4" key="1">
    <citation type="journal article" date="2019" name="Int. J. Syst. Evol. Microbiol.">
        <title>The Global Catalogue of Microorganisms (GCM) 10K type strain sequencing project: providing services to taxonomists for standard genome sequencing and annotation.</title>
        <authorList>
            <consortium name="The Broad Institute Genomics Platform"/>
            <consortium name="The Broad Institute Genome Sequencing Center for Infectious Disease"/>
            <person name="Wu L."/>
            <person name="Ma J."/>
        </authorList>
    </citation>
    <scope>NUCLEOTIDE SEQUENCE [LARGE SCALE GENOMIC DNA]</scope>
    <source>
        <strain evidence="4">CGMCC 4.7173</strain>
    </source>
</reference>
<dbReference type="PANTHER" id="PTHR42798">
    <property type="entry name" value="LIPOPROTEIN-RELEASING SYSTEM ATP-BINDING PROTEIN LOLD"/>
    <property type="match status" value="1"/>
</dbReference>
<evidence type="ECO:0000313" key="3">
    <source>
        <dbReference type="EMBL" id="MFC5939915.1"/>
    </source>
</evidence>
<evidence type="ECO:0000313" key="4">
    <source>
        <dbReference type="Proteomes" id="UP001596207"/>
    </source>
</evidence>
<accession>A0ABW1HGY4</accession>
<feature type="region of interest" description="Disordered" evidence="1">
    <location>
        <begin position="104"/>
        <end position="124"/>
    </location>
</feature>